<gene>
    <name evidence="1" type="ORF">BEN48_14600</name>
</gene>
<protein>
    <recommendedName>
        <fullName evidence="3">AbiEi antitoxin C-terminal domain-containing protein</fullName>
    </recommendedName>
</protein>
<sequence>MAGKSRFVIAEARIQAFFKQHPKKAFTKLQLVAVLEQQRTTWNIAPTTTEEKLIDQLLAKEVLQKIKLESDGYLPSKELYVQDEFSVLHIATALAPRAYLSHYSAVWVNGLTTQVPKIIYVTFEQTKKPQREASLTQAGIDAAFAKPQRRTTASIRYGEFMFMVLNGGFTNRLGVHQLDGLPTTNVERTLLDSTVRPGYAGGVSAVLEAYRQARGKLSLNKLVATLDALDFIYPYFQAVGFYLERAGYQGKKLDELRERPKAFDFYLTYDLEEKDYSADWQLYFPKGL</sequence>
<name>A0A1G1T3E9_9BACT</name>
<dbReference type="Proteomes" id="UP000177791">
    <property type="component" value="Unassembled WGS sequence"/>
</dbReference>
<dbReference type="AlphaFoldDB" id="A0A1G1T3E9"/>
<evidence type="ECO:0000313" key="1">
    <source>
        <dbReference type="EMBL" id="OGX85391.1"/>
    </source>
</evidence>
<evidence type="ECO:0008006" key="3">
    <source>
        <dbReference type="Google" id="ProtNLM"/>
    </source>
</evidence>
<dbReference type="OrthoDB" id="3240019at2"/>
<accession>A0A1G1T3E9</accession>
<dbReference type="RefSeq" id="WP_070734303.1">
    <property type="nucleotide sequence ID" value="NZ_MDZC01000059.1"/>
</dbReference>
<proteinExistence type="predicted"/>
<keyword evidence="2" id="KW-1185">Reference proteome</keyword>
<reference evidence="1 2" key="1">
    <citation type="submission" date="2016-08" db="EMBL/GenBank/DDBJ databases">
        <title>Hymenobacter coccineus sp. nov., Hymenobacter lapidarius sp. nov. and Hymenobacter glacialis sp. nov., isolated from Antarctic soil.</title>
        <authorList>
            <person name="Sedlacek I."/>
            <person name="Kralova S."/>
            <person name="Kyrova K."/>
            <person name="Maslanova I."/>
            <person name="Stankova E."/>
            <person name="Vrbovska V."/>
            <person name="Nemec M."/>
            <person name="Bartak M."/>
            <person name="Svec P."/>
            <person name="Busse H.-J."/>
            <person name="Pantucek R."/>
        </authorList>
    </citation>
    <scope>NUCLEOTIDE SEQUENCE [LARGE SCALE GENOMIC DNA]</scope>
    <source>
        <strain evidence="1 2">CCM 8648</strain>
    </source>
</reference>
<dbReference type="EMBL" id="MDZC01000059">
    <property type="protein sequence ID" value="OGX85391.1"/>
    <property type="molecule type" value="Genomic_DNA"/>
</dbReference>
<organism evidence="1 2">
    <name type="scientific">Hymenobacter glacialis</name>
    <dbReference type="NCBI Taxonomy" id="1908236"/>
    <lineage>
        <taxon>Bacteria</taxon>
        <taxon>Pseudomonadati</taxon>
        <taxon>Bacteroidota</taxon>
        <taxon>Cytophagia</taxon>
        <taxon>Cytophagales</taxon>
        <taxon>Hymenobacteraceae</taxon>
        <taxon>Hymenobacter</taxon>
    </lineage>
</organism>
<comment type="caution">
    <text evidence="1">The sequence shown here is derived from an EMBL/GenBank/DDBJ whole genome shotgun (WGS) entry which is preliminary data.</text>
</comment>
<evidence type="ECO:0000313" key="2">
    <source>
        <dbReference type="Proteomes" id="UP000177791"/>
    </source>
</evidence>